<dbReference type="InterPro" id="IPR003501">
    <property type="entry name" value="PTS_EIIB_2/3"/>
</dbReference>
<reference evidence="9 10" key="1">
    <citation type="submission" date="2019-05" db="EMBL/GenBank/DDBJ databases">
        <title>The metagenome of a microbial culture collection derived from dairy environment covers the genomic content of the human microbiome.</title>
        <authorList>
            <person name="Roder T."/>
            <person name="Wuthrich D."/>
            <person name="Sattari Z."/>
            <person name="Von Ah U."/>
            <person name="Bar C."/>
            <person name="Ronchi F."/>
            <person name="Macpherson A.J."/>
            <person name="Ganal-Vonarburg S.C."/>
            <person name="Bruggmann R."/>
            <person name="Vergeres G."/>
        </authorList>
    </citation>
    <scope>NUCLEOTIDE SEQUENCE [LARGE SCALE GENOMIC DNA]</scope>
    <source>
        <strain evidence="9 10">FAM 24227</strain>
    </source>
</reference>
<dbReference type="Pfam" id="PF00874">
    <property type="entry name" value="PRD"/>
    <property type="match status" value="2"/>
</dbReference>
<evidence type="ECO:0000259" key="8">
    <source>
        <dbReference type="PROSITE" id="PS51372"/>
    </source>
</evidence>
<dbReference type="InterPro" id="IPR002178">
    <property type="entry name" value="PTS_EIIA_type-2_dom"/>
</dbReference>
<gene>
    <name evidence="9" type="ORF">FEZ33_07960</name>
</gene>
<protein>
    <submittedName>
        <fullName evidence="9">PRD domain-containing protein</fullName>
    </submittedName>
</protein>
<dbReference type="SUPFAM" id="SSF52794">
    <property type="entry name" value="PTS system IIB component-like"/>
    <property type="match status" value="1"/>
</dbReference>
<sequence>MSNLPINSKDAQIIQFLYKKSDDYLSSTLIGEHISVSDRTVRKYIKNIKQFLPEHGGKIETKKGYGFKLKVTDSVKFNRMLEELSSNRRNPSDVLSMTEAKDRERFILNKIFLEDQLLTVDEYAIELFVSTSTIMHALQNIRNFFSHYDLTLRNNVNEGVSVEGPEIEKRRFILNYFFDSKQIDYFMDFNHDHFEGLDLSIESLFIIVLEECRNGAIQLSDYVLQNLVLHLALAIVRIKVGKTIDSFRSKQSQDISYEIEIADRIVKRVETLADVTFPDDEANYIALHLKSKSKHDKADDPEASKTELQNQIIEVLSLIEESSEMQFSMDPMLMMGLEAHFEPLLTRLKMDIPLKNPLYEEVYEKYAPVFNETKRYFSQMPLLKDFEIDNHEWAYITLHMLASVERFRQSQRLKVIVICSTGMGSAQMLRNRLENEFGQSIQIVDVISYYQLNESQLEDVNLIVSTIDISVSFFSIPVVRVSVFLTESDIAQIDAYIKDRSSTDSFVTPKLLAENHALRLFDTYFSEDRYLVTSGPQTRDTLLKELVSSLTGCQTPSQVNEFIKHIELRERFGSLAFSDTIAFPHPSIALTVHSEMAIAIVPEGMYWDEDHQAVKFIILMSPSKVMNKGLSQVTDYFVDLIDNEADQAELLEEPSFERFKEKFIKNHTKQKEK</sequence>
<keyword evidence="1" id="KW-0808">Transferase</keyword>
<dbReference type="GO" id="GO:0003677">
    <property type="term" value="F:DNA binding"/>
    <property type="evidence" value="ECO:0007669"/>
    <property type="project" value="InterPro"/>
</dbReference>
<keyword evidence="4" id="KW-0010">Activator</keyword>
<dbReference type="PANTHER" id="PTHR30185">
    <property type="entry name" value="CRYPTIC BETA-GLUCOSIDE BGL OPERON ANTITERMINATOR"/>
    <property type="match status" value="1"/>
</dbReference>
<dbReference type="Gene3D" id="1.10.1790.10">
    <property type="entry name" value="PRD domain"/>
    <property type="match status" value="2"/>
</dbReference>
<evidence type="ECO:0000259" key="6">
    <source>
        <dbReference type="PROSITE" id="PS51094"/>
    </source>
</evidence>
<evidence type="ECO:0000256" key="2">
    <source>
        <dbReference type="ARBA" id="ARBA00022737"/>
    </source>
</evidence>
<organism evidence="9 10">
    <name type="scientific">Ruoffia tabacinasalis</name>
    <dbReference type="NCBI Taxonomy" id="87458"/>
    <lineage>
        <taxon>Bacteria</taxon>
        <taxon>Bacillati</taxon>
        <taxon>Bacillota</taxon>
        <taxon>Bacilli</taxon>
        <taxon>Lactobacillales</taxon>
        <taxon>Aerococcaceae</taxon>
        <taxon>Ruoffia</taxon>
    </lineage>
</organism>
<dbReference type="PROSITE" id="PS51372">
    <property type="entry name" value="PRD_2"/>
    <property type="match status" value="2"/>
</dbReference>
<evidence type="ECO:0000256" key="5">
    <source>
        <dbReference type="ARBA" id="ARBA00023163"/>
    </source>
</evidence>
<dbReference type="Gene3D" id="3.40.50.2300">
    <property type="match status" value="1"/>
</dbReference>
<dbReference type="OrthoDB" id="3710983at2"/>
<dbReference type="CDD" id="cd05568">
    <property type="entry name" value="PTS_IIB_bgl_like"/>
    <property type="match status" value="1"/>
</dbReference>
<feature type="domain" description="PTS EIIA type-2" evidence="6">
    <location>
        <begin position="523"/>
        <end position="666"/>
    </location>
</feature>
<dbReference type="PROSITE" id="PS51094">
    <property type="entry name" value="PTS_EIIA_TYPE_2"/>
    <property type="match status" value="1"/>
</dbReference>
<feature type="domain" description="PRD" evidence="8">
    <location>
        <begin position="303"/>
        <end position="410"/>
    </location>
</feature>
<proteinExistence type="predicted"/>
<dbReference type="InterPro" id="IPR007737">
    <property type="entry name" value="Mga_HTH"/>
</dbReference>
<evidence type="ECO:0000313" key="10">
    <source>
        <dbReference type="Proteomes" id="UP000306420"/>
    </source>
</evidence>
<evidence type="ECO:0000256" key="1">
    <source>
        <dbReference type="ARBA" id="ARBA00022679"/>
    </source>
</evidence>
<dbReference type="GO" id="GO:0006355">
    <property type="term" value="P:regulation of DNA-templated transcription"/>
    <property type="evidence" value="ECO:0007669"/>
    <property type="project" value="InterPro"/>
</dbReference>
<dbReference type="SUPFAM" id="SSF63520">
    <property type="entry name" value="PTS-regulatory domain, PRD"/>
    <property type="match status" value="2"/>
</dbReference>
<dbReference type="InterPro" id="IPR011608">
    <property type="entry name" value="PRD"/>
</dbReference>
<dbReference type="GO" id="GO:0008982">
    <property type="term" value="F:protein-N(PI)-phosphohistidine-sugar phosphotransferase activity"/>
    <property type="evidence" value="ECO:0007669"/>
    <property type="project" value="InterPro"/>
</dbReference>
<dbReference type="PANTHER" id="PTHR30185:SF18">
    <property type="entry name" value="TRANSCRIPTIONAL REGULATOR MTLR"/>
    <property type="match status" value="1"/>
</dbReference>
<evidence type="ECO:0000256" key="4">
    <source>
        <dbReference type="ARBA" id="ARBA00023159"/>
    </source>
</evidence>
<dbReference type="Pfam" id="PF08279">
    <property type="entry name" value="HTH_11"/>
    <property type="match status" value="1"/>
</dbReference>
<dbReference type="InterPro" id="IPR036388">
    <property type="entry name" value="WH-like_DNA-bd_sf"/>
</dbReference>
<feature type="domain" description="PTS EIIB type-2" evidence="7">
    <location>
        <begin position="413"/>
        <end position="505"/>
    </location>
</feature>
<dbReference type="Proteomes" id="UP000306420">
    <property type="component" value="Unassembled WGS sequence"/>
</dbReference>
<name>A0A5R9DZ74_9LACT</name>
<dbReference type="InterPro" id="IPR016032">
    <property type="entry name" value="Sig_transdc_resp-reg_C-effctor"/>
</dbReference>
<accession>A0A5R9DZ74</accession>
<dbReference type="SUPFAM" id="SSF55804">
    <property type="entry name" value="Phoshotransferase/anion transport protein"/>
    <property type="match status" value="1"/>
</dbReference>
<evidence type="ECO:0000313" key="9">
    <source>
        <dbReference type="EMBL" id="TLQ40532.1"/>
    </source>
</evidence>
<dbReference type="AlphaFoldDB" id="A0A5R9DZ74"/>
<dbReference type="InterPro" id="IPR036634">
    <property type="entry name" value="PRD_sf"/>
</dbReference>
<dbReference type="Pfam" id="PF05043">
    <property type="entry name" value="Mga"/>
    <property type="match status" value="1"/>
</dbReference>
<feature type="domain" description="PRD" evidence="8">
    <location>
        <begin position="193"/>
        <end position="299"/>
    </location>
</feature>
<dbReference type="InterPro" id="IPR013196">
    <property type="entry name" value="HTH_11"/>
</dbReference>
<dbReference type="RefSeq" id="WP_138404876.1">
    <property type="nucleotide sequence ID" value="NZ_VBSP01000027.1"/>
</dbReference>
<dbReference type="PROSITE" id="PS51099">
    <property type="entry name" value="PTS_EIIB_TYPE_2"/>
    <property type="match status" value="1"/>
</dbReference>
<dbReference type="EMBL" id="VBSP01000027">
    <property type="protein sequence ID" value="TLQ40532.1"/>
    <property type="molecule type" value="Genomic_DNA"/>
</dbReference>
<keyword evidence="2" id="KW-0677">Repeat</keyword>
<evidence type="ECO:0000256" key="3">
    <source>
        <dbReference type="ARBA" id="ARBA00023015"/>
    </source>
</evidence>
<dbReference type="InterPro" id="IPR016152">
    <property type="entry name" value="PTrfase/Anion_transptr"/>
</dbReference>
<evidence type="ECO:0000259" key="7">
    <source>
        <dbReference type="PROSITE" id="PS51099"/>
    </source>
</evidence>
<dbReference type="InterPro" id="IPR036095">
    <property type="entry name" value="PTS_EIIB-like_sf"/>
</dbReference>
<dbReference type="Gene3D" id="1.10.10.10">
    <property type="entry name" value="Winged helix-like DNA-binding domain superfamily/Winged helix DNA-binding domain"/>
    <property type="match status" value="1"/>
</dbReference>
<dbReference type="Pfam" id="PF02302">
    <property type="entry name" value="PTS_IIB"/>
    <property type="match status" value="1"/>
</dbReference>
<keyword evidence="3" id="KW-0805">Transcription regulation</keyword>
<comment type="caution">
    <text evidence="9">The sequence shown here is derived from an EMBL/GenBank/DDBJ whole genome shotgun (WGS) entry which is preliminary data.</text>
</comment>
<dbReference type="SUPFAM" id="SSF46894">
    <property type="entry name" value="C-terminal effector domain of the bipartite response regulators"/>
    <property type="match status" value="1"/>
</dbReference>
<dbReference type="Gene3D" id="3.40.930.10">
    <property type="entry name" value="Mannitol-specific EII, Chain A"/>
    <property type="match status" value="1"/>
</dbReference>
<dbReference type="GO" id="GO:0009401">
    <property type="term" value="P:phosphoenolpyruvate-dependent sugar phosphotransferase system"/>
    <property type="evidence" value="ECO:0007669"/>
    <property type="project" value="InterPro"/>
</dbReference>
<dbReference type="InterPro" id="IPR013011">
    <property type="entry name" value="PTS_EIIB_2"/>
</dbReference>
<dbReference type="InterPro" id="IPR050661">
    <property type="entry name" value="BglG_antiterminators"/>
</dbReference>
<keyword evidence="5" id="KW-0804">Transcription</keyword>
<dbReference type="Pfam" id="PF00359">
    <property type="entry name" value="PTS_EIIA_2"/>
    <property type="match status" value="1"/>
</dbReference>